<dbReference type="Gene3D" id="1.10.8.10">
    <property type="entry name" value="DNA helicase RuvA subunit, C-terminal domain"/>
    <property type="match status" value="1"/>
</dbReference>
<dbReference type="GO" id="GO:0036503">
    <property type="term" value="P:ERAD pathway"/>
    <property type="evidence" value="ECO:0007669"/>
    <property type="project" value="TreeGrafter"/>
</dbReference>
<evidence type="ECO:0000256" key="1">
    <source>
        <dbReference type="SAM" id="Coils"/>
    </source>
</evidence>
<feature type="compositionally biased region" description="Pro residues" evidence="2">
    <location>
        <begin position="49"/>
        <end position="64"/>
    </location>
</feature>
<dbReference type="PROSITE" id="PS50033">
    <property type="entry name" value="UBX"/>
    <property type="match status" value="1"/>
</dbReference>
<dbReference type="AlphaFoldDB" id="A0A0D2NSD0"/>
<gene>
    <name evidence="4" type="ORF">HYPSUDRAFT_41573</name>
</gene>
<protein>
    <recommendedName>
        <fullName evidence="3">UBX domain-containing protein</fullName>
    </recommendedName>
</protein>
<dbReference type="CDD" id="cd14273">
    <property type="entry name" value="UBA_TAP-C_like"/>
    <property type="match status" value="1"/>
</dbReference>
<dbReference type="PANTHER" id="PTHR23322:SF1">
    <property type="entry name" value="FAS-ASSOCIATED FACTOR 2"/>
    <property type="match status" value="1"/>
</dbReference>
<dbReference type="Pfam" id="PF14555">
    <property type="entry name" value="UBA_4"/>
    <property type="match status" value="1"/>
</dbReference>
<dbReference type="InterPro" id="IPR001012">
    <property type="entry name" value="UBX_dom"/>
</dbReference>
<feature type="compositionally biased region" description="Pro residues" evidence="2">
    <location>
        <begin position="519"/>
        <end position="535"/>
    </location>
</feature>
<dbReference type="InterPro" id="IPR029071">
    <property type="entry name" value="Ubiquitin-like_domsf"/>
</dbReference>
<dbReference type="SUPFAM" id="SSF54236">
    <property type="entry name" value="Ubiquitin-like"/>
    <property type="match status" value="1"/>
</dbReference>
<feature type="compositionally biased region" description="Acidic residues" evidence="2">
    <location>
        <begin position="642"/>
        <end position="663"/>
    </location>
</feature>
<dbReference type="Proteomes" id="UP000054270">
    <property type="component" value="Unassembled WGS sequence"/>
</dbReference>
<proteinExistence type="predicted"/>
<dbReference type="GO" id="GO:0005783">
    <property type="term" value="C:endoplasmic reticulum"/>
    <property type="evidence" value="ECO:0007669"/>
    <property type="project" value="TreeGrafter"/>
</dbReference>
<dbReference type="STRING" id="945553.A0A0D2NSD0"/>
<feature type="domain" description="UBX" evidence="3">
    <location>
        <begin position="482"/>
        <end position="512"/>
    </location>
</feature>
<accession>A0A0D2NSD0</accession>
<dbReference type="OrthoDB" id="1026733at2759"/>
<evidence type="ECO:0000256" key="2">
    <source>
        <dbReference type="SAM" id="MobiDB-lite"/>
    </source>
</evidence>
<feature type="region of interest" description="Disordered" evidence="2">
    <location>
        <begin position="45"/>
        <end position="86"/>
    </location>
</feature>
<evidence type="ECO:0000259" key="3">
    <source>
        <dbReference type="PROSITE" id="PS50033"/>
    </source>
</evidence>
<dbReference type="GO" id="GO:0043130">
    <property type="term" value="F:ubiquitin binding"/>
    <property type="evidence" value="ECO:0007669"/>
    <property type="project" value="TreeGrafter"/>
</dbReference>
<name>A0A0D2NSD0_HYPSF</name>
<dbReference type="Gene3D" id="3.40.30.10">
    <property type="entry name" value="Glutaredoxin"/>
    <property type="match status" value="1"/>
</dbReference>
<feature type="coiled-coil region" evidence="1">
    <location>
        <begin position="414"/>
        <end position="452"/>
    </location>
</feature>
<dbReference type="InterPro" id="IPR050730">
    <property type="entry name" value="UBX_domain-protein"/>
</dbReference>
<keyword evidence="1" id="KW-0175">Coiled coil</keyword>
<dbReference type="OMA" id="VYAFVEC"/>
<evidence type="ECO:0000313" key="5">
    <source>
        <dbReference type="Proteomes" id="UP000054270"/>
    </source>
</evidence>
<evidence type="ECO:0000313" key="4">
    <source>
        <dbReference type="EMBL" id="KJA21729.1"/>
    </source>
</evidence>
<reference evidence="5" key="1">
    <citation type="submission" date="2014-04" db="EMBL/GenBank/DDBJ databases">
        <title>Evolutionary Origins and Diversification of the Mycorrhizal Mutualists.</title>
        <authorList>
            <consortium name="DOE Joint Genome Institute"/>
            <consortium name="Mycorrhizal Genomics Consortium"/>
            <person name="Kohler A."/>
            <person name="Kuo A."/>
            <person name="Nagy L.G."/>
            <person name="Floudas D."/>
            <person name="Copeland A."/>
            <person name="Barry K.W."/>
            <person name="Cichocki N."/>
            <person name="Veneault-Fourrey C."/>
            <person name="LaButti K."/>
            <person name="Lindquist E.A."/>
            <person name="Lipzen A."/>
            <person name="Lundell T."/>
            <person name="Morin E."/>
            <person name="Murat C."/>
            <person name="Riley R."/>
            <person name="Ohm R."/>
            <person name="Sun H."/>
            <person name="Tunlid A."/>
            <person name="Henrissat B."/>
            <person name="Grigoriev I.V."/>
            <person name="Hibbett D.S."/>
            <person name="Martin F."/>
        </authorList>
    </citation>
    <scope>NUCLEOTIDE SEQUENCE [LARGE SCALE GENOMIC DNA]</scope>
    <source>
        <strain evidence="5">FD-334 SS-4</strain>
    </source>
</reference>
<feature type="region of interest" description="Disordered" evidence="2">
    <location>
        <begin position="519"/>
        <end position="552"/>
    </location>
</feature>
<feature type="compositionally biased region" description="Low complexity" evidence="2">
    <location>
        <begin position="326"/>
        <end position="348"/>
    </location>
</feature>
<feature type="region of interest" description="Disordered" evidence="2">
    <location>
        <begin position="618"/>
        <end position="663"/>
    </location>
</feature>
<keyword evidence="5" id="KW-1185">Reference proteome</keyword>
<dbReference type="PANTHER" id="PTHR23322">
    <property type="entry name" value="FAS-ASSOCIATED PROTEIN"/>
    <property type="match status" value="1"/>
</dbReference>
<sequence>MDLSPRQHQALQQLRDLTNGADDDVAAGVLRSVDWDVQRAAELIFGSGAPPPPPTPPAQRPPAFEPLEMDDTQQGQGQGAAPRRPAPTTTALLTLARPLLALLSLPLHLLAALARLVLTALRLPVPSFPFPALRFAGLSFYRAARWGAGSNVGAGGRGGRGGGGGGKGAAERWVRALEEETGAVARGVPAAGASTSLAAGASGVGLVSRGSASASAGAGGSGTGESGDGARRLPAFALCTYEEFLRSLARDARIGCAVLVSAEHDADAAFKRATLTDPEFIRLLDTHGILVWGGDVREPDAWSAAEKLQATTFPFLAFLALQPTRAPTSPSSSSRSPSSTPTLTVLSRHSGPAQTAPHALTAHLEAQLLPRVAPFLARLAALQRERTRDRELRAAQDAAFASAAARDKARIDAALAAERAAKEAARAKEEAARRAEREAEREREAAARKAGERVAWRRWTRRAIVDKLPAVGGGGGGGGGLRVALRLPSGARVVHAFDGSATLTTLYAVVDAALLPSDLPPAEDPLEPPTAPPKLPQQAQHLSGGGQSELSTPSALRTLEAHVASTGGAGGGAYWGFRVASAYPRAELRWAPSARLAGVAALRGGGQVVVELLDAGHGRGRRAGAKASSGAGAGEGSREGEAGGEGEADGDDEDDGYDTEESE</sequence>
<dbReference type="EMBL" id="KN817555">
    <property type="protein sequence ID" value="KJA21729.1"/>
    <property type="molecule type" value="Genomic_DNA"/>
</dbReference>
<organism evidence="4 5">
    <name type="scientific">Hypholoma sublateritium (strain FD-334 SS-4)</name>
    <dbReference type="NCBI Taxonomy" id="945553"/>
    <lineage>
        <taxon>Eukaryota</taxon>
        <taxon>Fungi</taxon>
        <taxon>Dikarya</taxon>
        <taxon>Basidiomycota</taxon>
        <taxon>Agaricomycotina</taxon>
        <taxon>Agaricomycetes</taxon>
        <taxon>Agaricomycetidae</taxon>
        <taxon>Agaricales</taxon>
        <taxon>Agaricineae</taxon>
        <taxon>Strophariaceae</taxon>
        <taxon>Hypholoma</taxon>
    </lineage>
</organism>
<feature type="region of interest" description="Disordered" evidence="2">
    <location>
        <begin position="326"/>
        <end position="357"/>
    </location>
</feature>